<dbReference type="AlphaFoldDB" id="A0A6I3KKL0"/>
<accession>A0A6I3KKL0</accession>
<protein>
    <submittedName>
        <fullName evidence="2">GAF domain-containing protein</fullName>
    </submittedName>
</protein>
<evidence type="ECO:0000313" key="3">
    <source>
        <dbReference type="Proteomes" id="UP000440694"/>
    </source>
</evidence>
<sequence length="156" mass="15870">MRGAPQMPETPSAHGCSLALQRIVSDFAADSGTIHFLGDDGMLHLAAASAGMPEAVVAIIRTIPVGKGMAGLAVERAEPVNACNIQTDNSGDVRPGAKATGLAGSIVVPIFDGTEVVGALGVANRTERTFAESEIAQLMHEGRQLAALRGNGARAG</sequence>
<dbReference type="EMBL" id="WMBQ01000002">
    <property type="protein sequence ID" value="MTD95664.1"/>
    <property type="molecule type" value="Genomic_DNA"/>
</dbReference>
<reference evidence="2 3" key="1">
    <citation type="submission" date="2019-11" db="EMBL/GenBank/DDBJ databases">
        <title>Identification of a novel strain.</title>
        <authorList>
            <person name="Xu Q."/>
            <person name="Wang G."/>
        </authorList>
    </citation>
    <scope>NUCLEOTIDE SEQUENCE [LARGE SCALE GENOMIC DNA]</scope>
    <source>
        <strain evidence="3">xq</strain>
    </source>
</reference>
<feature type="domain" description="GAF" evidence="1">
    <location>
        <begin position="18"/>
        <end position="146"/>
    </location>
</feature>
<dbReference type="Proteomes" id="UP000440694">
    <property type="component" value="Unassembled WGS sequence"/>
</dbReference>
<evidence type="ECO:0000259" key="1">
    <source>
        <dbReference type="Pfam" id="PF13185"/>
    </source>
</evidence>
<organism evidence="2 3">
    <name type="scientific">Hyphomicrobium album</name>
    <dbReference type="NCBI Taxonomy" id="2665159"/>
    <lineage>
        <taxon>Bacteria</taxon>
        <taxon>Pseudomonadati</taxon>
        <taxon>Pseudomonadota</taxon>
        <taxon>Alphaproteobacteria</taxon>
        <taxon>Hyphomicrobiales</taxon>
        <taxon>Hyphomicrobiaceae</taxon>
        <taxon>Hyphomicrobium</taxon>
    </lineage>
</organism>
<dbReference type="InterPro" id="IPR003018">
    <property type="entry name" value="GAF"/>
</dbReference>
<evidence type="ECO:0000313" key="2">
    <source>
        <dbReference type="EMBL" id="MTD95664.1"/>
    </source>
</evidence>
<dbReference type="InterPro" id="IPR029016">
    <property type="entry name" value="GAF-like_dom_sf"/>
</dbReference>
<gene>
    <name evidence="2" type="ORF">GIW81_15095</name>
</gene>
<comment type="caution">
    <text evidence="2">The sequence shown here is derived from an EMBL/GenBank/DDBJ whole genome shotgun (WGS) entry which is preliminary data.</text>
</comment>
<dbReference type="Pfam" id="PF13185">
    <property type="entry name" value="GAF_2"/>
    <property type="match status" value="1"/>
</dbReference>
<proteinExistence type="predicted"/>
<keyword evidence="3" id="KW-1185">Reference proteome</keyword>
<dbReference type="SUPFAM" id="SSF55781">
    <property type="entry name" value="GAF domain-like"/>
    <property type="match status" value="1"/>
</dbReference>
<name>A0A6I3KKL0_9HYPH</name>
<dbReference type="Gene3D" id="3.30.450.40">
    <property type="match status" value="1"/>
</dbReference>